<gene>
    <name evidence="1" type="ORF">FHR24_000019</name>
</gene>
<dbReference type="Gene3D" id="2.40.128.140">
    <property type="entry name" value="Outer membrane protein"/>
    <property type="match status" value="1"/>
</dbReference>
<organism evidence="1 2">
    <name type="scientific">Wenyingzhuangia heitensis</name>
    <dbReference type="NCBI Taxonomy" id="1487859"/>
    <lineage>
        <taxon>Bacteria</taxon>
        <taxon>Pseudomonadati</taxon>
        <taxon>Bacteroidota</taxon>
        <taxon>Flavobacteriia</taxon>
        <taxon>Flavobacteriales</taxon>
        <taxon>Flavobacteriaceae</taxon>
        <taxon>Wenyingzhuangia</taxon>
    </lineage>
</organism>
<comment type="caution">
    <text evidence="1">The sequence shown here is derived from an EMBL/GenBank/DDBJ whole genome shotgun (WGS) entry which is preliminary data.</text>
</comment>
<dbReference type="Proteomes" id="UP000745859">
    <property type="component" value="Unassembled WGS sequence"/>
</dbReference>
<evidence type="ECO:0000313" key="2">
    <source>
        <dbReference type="Proteomes" id="UP000745859"/>
    </source>
</evidence>
<dbReference type="InterPro" id="IPR018707">
    <property type="entry name" value="LpxR"/>
</dbReference>
<dbReference type="InterPro" id="IPR037107">
    <property type="entry name" value="Put_OMP_sf"/>
</dbReference>
<dbReference type="EMBL" id="JAASQL010000001">
    <property type="protein sequence ID" value="NIJ43580.1"/>
    <property type="molecule type" value="Genomic_DNA"/>
</dbReference>
<accession>A0ABX0U6I5</accession>
<proteinExistence type="predicted"/>
<name>A0ABX0U6I5_9FLAO</name>
<evidence type="ECO:0008006" key="3">
    <source>
        <dbReference type="Google" id="ProtNLM"/>
    </source>
</evidence>
<keyword evidence="2" id="KW-1185">Reference proteome</keyword>
<protein>
    <recommendedName>
        <fullName evidence="3">Lipid A deacylase LpxR family protein</fullName>
    </recommendedName>
</protein>
<evidence type="ECO:0000313" key="1">
    <source>
        <dbReference type="EMBL" id="NIJ43580.1"/>
    </source>
</evidence>
<dbReference type="Pfam" id="PF09982">
    <property type="entry name" value="LpxR"/>
    <property type="match status" value="1"/>
</dbReference>
<reference evidence="1 2" key="1">
    <citation type="submission" date="2020-03" db="EMBL/GenBank/DDBJ databases">
        <title>Genomic Encyclopedia of Type Strains, Phase IV (KMG-IV): sequencing the most valuable type-strain genomes for metagenomic binning, comparative biology and taxonomic classification.</title>
        <authorList>
            <person name="Goeker M."/>
        </authorList>
    </citation>
    <scope>NUCLEOTIDE SEQUENCE [LARGE SCALE GENOMIC DNA]</scope>
    <source>
        <strain evidence="1 2">DSM 101599</strain>
    </source>
</reference>
<dbReference type="RefSeq" id="WP_167182063.1">
    <property type="nucleotide sequence ID" value="NZ_JAASQL010000001.1"/>
</dbReference>
<sequence>MNKLLIIFCCLVCNLSYSQDRGGYQLMVTHDNDSFAYFLNLRNDDDHYTGGVKVELLTPEWKFYQPFIPLKNAEYVRSTFAFSVTAFTPQNLGSEIQYGDRPYASFTALSFGKEYYGKNSFLKSELYIGFLGLDLAKDGQSYIHDEELFGTKRIVPEGWHHQIGNDNVFTFNYNVNYLKQFANKKWNGFNFASAYRLGTNLGSYMTDVSLGLNLACNINTTPYIVGTPPAKKKKEAILMKKKKKLLRVNIYIEPKLRHVLHNSTLEGALFADNSVYTINHSDIRRYQFEGSTGVNFNFFDTAYLGFTINGRSQEFKGAKDVHYWGSLSLGLRLCD</sequence>